<dbReference type="PANTHER" id="PTHR11692">
    <property type="entry name" value="BIFUNCTIONAL PURINE BIOSYNTHESIS PROTEIN PURH"/>
    <property type="match status" value="1"/>
</dbReference>
<keyword evidence="4 11" id="KW-0808">Transferase</keyword>
<dbReference type="GO" id="GO:0004643">
    <property type="term" value="F:phosphoribosylaminoimidazolecarboxamide formyltransferase activity"/>
    <property type="evidence" value="ECO:0007669"/>
    <property type="project" value="UniProtKB-EC"/>
</dbReference>
<dbReference type="SUPFAM" id="SSF52335">
    <property type="entry name" value="Methylglyoxal synthase-like"/>
    <property type="match status" value="1"/>
</dbReference>
<dbReference type="Gene3D" id="3.40.50.1380">
    <property type="entry name" value="Methylglyoxal synthase-like domain"/>
    <property type="match status" value="1"/>
</dbReference>
<dbReference type="CDD" id="cd01421">
    <property type="entry name" value="IMPCH"/>
    <property type="match status" value="1"/>
</dbReference>
<dbReference type="PANTHER" id="PTHR11692:SF0">
    <property type="entry name" value="BIFUNCTIONAL PURINE BIOSYNTHESIS PROTEIN ATIC"/>
    <property type="match status" value="1"/>
</dbReference>
<protein>
    <submittedName>
        <fullName evidence="11">Phosphoribosylaminoimidazolecarboxamide formyltransferase/IMP cyclohydrolase</fullName>
    </submittedName>
</protein>
<dbReference type="GeneID" id="6482031"/>
<dbReference type="NCBIfam" id="TIGR00355">
    <property type="entry name" value="purH"/>
    <property type="match status" value="1"/>
</dbReference>
<dbReference type="Gene3D" id="3.40.140.20">
    <property type="match status" value="2"/>
</dbReference>
<reference evidence="11" key="2">
    <citation type="journal article" date="2008" name="Curr. Biol.">
        <title>Chromatophore genome sequence of Paulinella sheds light on acquisition of photosynthesis by eukaryotes.</title>
        <authorList>
            <person name="Nowack E.C.M."/>
            <person name="Melkonian M."/>
            <person name="Gloeckner G."/>
        </authorList>
    </citation>
    <scope>NUCLEOTIDE SEQUENCE [LARGE SCALE GENOMIC DNA]</scope>
</reference>
<name>B1X4S6_PAUCH</name>
<dbReference type="InterPro" id="IPR024051">
    <property type="entry name" value="AICAR_Tfase_dup_dom_sf"/>
</dbReference>
<dbReference type="InterPro" id="IPR002695">
    <property type="entry name" value="PurH-like"/>
</dbReference>
<dbReference type="UniPathway" id="UPA00074">
    <property type="reaction ID" value="UER00133"/>
</dbReference>
<dbReference type="PIRSF" id="PIRSF000414">
    <property type="entry name" value="AICARFT_IMPCHas"/>
    <property type="match status" value="1"/>
</dbReference>
<evidence type="ECO:0000259" key="10">
    <source>
        <dbReference type="PROSITE" id="PS51855"/>
    </source>
</evidence>
<dbReference type="Pfam" id="PF02142">
    <property type="entry name" value="MGS"/>
    <property type="match status" value="1"/>
</dbReference>
<comment type="catalytic activity">
    <reaction evidence="9">
        <text>IMP + H2O = 5-formamido-1-(5-phospho-D-ribosyl)imidazole-4-carboxamide</text>
        <dbReference type="Rhea" id="RHEA:18445"/>
        <dbReference type="ChEBI" id="CHEBI:15377"/>
        <dbReference type="ChEBI" id="CHEBI:58053"/>
        <dbReference type="ChEBI" id="CHEBI:58467"/>
        <dbReference type="EC" id="3.5.4.10"/>
    </reaction>
</comment>
<organism evidence="11">
    <name type="scientific">Paulinella chromatophora</name>
    <dbReference type="NCBI Taxonomy" id="39717"/>
    <lineage>
        <taxon>Eukaryota</taxon>
        <taxon>Sar</taxon>
        <taxon>Rhizaria</taxon>
        <taxon>Cercozoa</taxon>
        <taxon>Imbricatea</taxon>
        <taxon>Silicofilosea</taxon>
        <taxon>Euglyphida</taxon>
        <taxon>Paulinellidae</taxon>
        <taxon>Paulinella</taxon>
    </lineage>
</organism>
<feature type="domain" description="MGS-like" evidence="10">
    <location>
        <begin position="1"/>
        <end position="145"/>
    </location>
</feature>
<keyword evidence="6 11" id="KW-0378">Hydrolase</keyword>
<evidence type="ECO:0000256" key="7">
    <source>
        <dbReference type="ARBA" id="ARBA00023268"/>
    </source>
</evidence>
<evidence type="ECO:0000256" key="8">
    <source>
        <dbReference type="ARBA" id="ARBA00050488"/>
    </source>
</evidence>
<dbReference type="NCBIfam" id="NF002049">
    <property type="entry name" value="PRK00881.1"/>
    <property type="match status" value="1"/>
</dbReference>
<keyword evidence="11" id="KW-0934">Plastid</keyword>
<dbReference type="FunFam" id="3.40.140.20:FF:000001">
    <property type="entry name" value="Bifunctional purine biosynthesis protein PurH"/>
    <property type="match status" value="1"/>
</dbReference>
<accession>B1X4S6</accession>
<dbReference type="EMBL" id="CP000815">
    <property type="protein sequence ID" value="ACB42945.1"/>
    <property type="molecule type" value="Genomic_DNA"/>
</dbReference>
<evidence type="ECO:0000256" key="2">
    <source>
        <dbReference type="ARBA" id="ARBA00004954"/>
    </source>
</evidence>
<comment type="pathway">
    <text evidence="1">Purine metabolism; IMP biosynthesis via de novo pathway; IMP from 5-formamido-1-(5-phospho-D-ribosyl)imidazole-4-carboxamide: step 1/1.</text>
</comment>
<dbReference type="Pfam" id="PF01808">
    <property type="entry name" value="AICARFT_IMPCHas"/>
    <property type="match status" value="1"/>
</dbReference>
<dbReference type="SUPFAM" id="SSF53927">
    <property type="entry name" value="Cytidine deaminase-like"/>
    <property type="match status" value="1"/>
</dbReference>
<dbReference type="PROSITE" id="PS51855">
    <property type="entry name" value="MGS"/>
    <property type="match status" value="1"/>
</dbReference>
<dbReference type="InterPro" id="IPR036914">
    <property type="entry name" value="MGS-like_dom_sf"/>
</dbReference>
<evidence type="ECO:0000256" key="9">
    <source>
        <dbReference type="ARBA" id="ARBA00050687"/>
    </source>
</evidence>
<dbReference type="AlphaFoldDB" id="B1X4S6"/>
<dbReference type="GO" id="GO:0005829">
    <property type="term" value="C:cytosol"/>
    <property type="evidence" value="ECO:0007669"/>
    <property type="project" value="TreeGrafter"/>
</dbReference>
<evidence type="ECO:0000256" key="6">
    <source>
        <dbReference type="ARBA" id="ARBA00022801"/>
    </source>
</evidence>
<evidence type="ECO:0000256" key="4">
    <source>
        <dbReference type="ARBA" id="ARBA00022679"/>
    </source>
</evidence>
<dbReference type="SMART" id="SM00851">
    <property type="entry name" value="MGS"/>
    <property type="match status" value="1"/>
</dbReference>
<comment type="pathway">
    <text evidence="2">Purine metabolism; IMP biosynthesis via de novo pathway; 5-formamido-1-(5-phospho-D-ribosyl)imidazole-4-carboxamide from 5-amino-1-(5-phospho-D-ribosyl)imidazole-4-carboxamide (10-formyl THF route): step 1/1.</text>
</comment>
<reference evidence="11" key="1">
    <citation type="submission" date="2007-08" db="EMBL/GenBank/DDBJ databases">
        <authorList>
            <person name="Gloeckner G."/>
            <person name="Nowack E."/>
            <person name="Melkonian M."/>
        </authorList>
    </citation>
    <scope>NUCLEOTIDE SEQUENCE</scope>
</reference>
<comment type="similarity">
    <text evidence="3">Belongs to the PurH family.</text>
</comment>
<dbReference type="GO" id="GO:0003937">
    <property type="term" value="F:IMP cyclohydrolase activity"/>
    <property type="evidence" value="ECO:0007669"/>
    <property type="project" value="UniProtKB-EC"/>
</dbReference>
<dbReference type="GO" id="GO:0006189">
    <property type="term" value="P:'de novo' IMP biosynthetic process"/>
    <property type="evidence" value="ECO:0007669"/>
    <property type="project" value="UniProtKB-UniPathway"/>
</dbReference>
<sequence length="526" mass="56625">MAPTALLSVSDKSDILFLAEALCSHGYTILSSGGTASALNMAGLPVTKISEYTGFPEILSGRVKTLHPLIHGGILAQRNEPIHQAELDRHGISAIDVVVSNLYPFLKTVANKLVSWEEGIENIDIGGPSMVRAAAKNHSSVTVLTNPSQYETFVTALDNDALDLKLRQHLALEAFEHTSRYDAAIKRWMVSRMDQKVSQAIQPNSSPNFLLTLPLHQDLRYGENPHQKASWYGIPSTGLGAINQIQGKELSTNNLLDLDAALAIVREFGYSCKGSLNISRPAAVVVKHANPCGVATGISSLEALTRALNADRRSAFGGILAVNTTVEATSAKELASLFLECVIAPGFTQQALEELSKKKNLRLLTLTSESLHKANHRQIRSLLGGILVQDFDNKPIDTNNWSIVTERFPTDKEMVDLAFAWSLVRHVHSNGIVIAHGQQSLGIGAGQMNRVGAANIALETAGKSAHGAVLASDGFFPFDDTVRLAAAHGISSIIHPGGSIRDGDSIQACDELGLAMIITKQRHFLH</sequence>
<dbReference type="SMART" id="SM00798">
    <property type="entry name" value="AICARFT_IMPCHas"/>
    <property type="match status" value="1"/>
</dbReference>
<keyword evidence="7" id="KW-0511">Multifunctional enzyme</keyword>
<geneLocation type="organellar chromatophore" evidence="11"/>
<dbReference type="FunFam" id="3.40.50.1380:FF:000001">
    <property type="entry name" value="Bifunctional purine biosynthesis protein PurH"/>
    <property type="match status" value="1"/>
</dbReference>
<dbReference type="RefSeq" id="YP_002049155.1">
    <property type="nucleotide sequence ID" value="NC_011087.1"/>
</dbReference>
<proteinExistence type="inferred from homology"/>
<dbReference type="InterPro" id="IPR016193">
    <property type="entry name" value="Cytidine_deaminase-like"/>
</dbReference>
<dbReference type="HAMAP" id="MF_00139">
    <property type="entry name" value="PurH"/>
    <property type="match status" value="1"/>
</dbReference>
<evidence type="ECO:0000256" key="5">
    <source>
        <dbReference type="ARBA" id="ARBA00022755"/>
    </source>
</evidence>
<dbReference type="InterPro" id="IPR011607">
    <property type="entry name" value="MGS-like_dom"/>
</dbReference>
<gene>
    <name evidence="11" type="primary">purH</name>
    <name evidence="11" type="ordered locus">PCC_0510</name>
</gene>
<comment type="catalytic activity">
    <reaction evidence="8">
        <text>(6R)-10-formyltetrahydrofolate + 5-amino-1-(5-phospho-beta-D-ribosyl)imidazole-4-carboxamide = 5-formamido-1-(5-phospho-D-ribosyl)imidazole-4-carboxamide + (6S)-5,6,7,8-tetrahydrofolate</text>
        <dbReference type="Rhea" id="RHEA:22192"/>
        <dbReference type="ChEBI" id="CHEBI:57453"/>
        <dbReference type="ChEBI" id="CHEBI:58467"/>
        <dbReference type="ChEBI" id="CHEBI:58475"/>
        <dbReference type="ChEBI" id="CHEBI:195366"/>
        <dbReference type="EC" id="2.1.2.3"/>
    </reaction>
</comment>
<evidence type="ECO:0000256" key="1">
    <source>
        <dbReference type="ARBA" id="ARBA00004844"/>
    </source>
</evidence>
<evidence type="ECO:0000313" key="11">
    <source>
        <dbReference type="EMBL" id="ACB42945.1"/>
    </source>
</evidence>
<evidence type="ECO:0000256" key="3">
    <source>
        <dbReference type="ARBA" id="ARBA00007667"/>
    </source>
</evidence>
<keyword evidence="5" id="KW-0658">Purine biosynthesis</keyword>